<dbReference type="EMBL" id="JBDPZC010000004">
    <property type="protein sequence ID" value="MEO3713223.1"/>
    <property type="molecule type" value="Genomic_DNA"/>
</dbReference>
<dbReference type="SUPFAM" id="SSF51556">
    <property type="entry name" value="Metallo-dependent hydrolases"/>
    <property type="match status" value="1"/>
</dbReference>
<comment type="caution">
    <text evidence="3">The sequence shown here is derived from an EMBL/GenBank/DDBJ whole genome shotgun (WGS) entry which is preliminary data.</text>
</comment>
<dbReference type="InterPro" id="IPR032465">
    <property type="entry name" value="ACMSD"/>
</dbReference>
<evidence type="ECO:0000313" key="3">
    <source>
        <dbReference type="EMBL" id="MEO3713223.1"/>
    </source>
</evidence>
<reference evidence="3 4" key="1">
    <citation type="submission" date="2024-05" db="EMBL/GenBank/DDBJ databases">
        <title>Roseateles sp. 2.12 16S ribosomal RNA gene Genome sequencing and assembly.</title>
        <authorList>
            <person name="Woo H."/>
        </authorList>
    </citation>
    <scope>NUCLEOTIDE SEQUENCE [LARGE SCALE GENOMIC DNA]</scope>
    <source>
        <strain evidence="3 4">2.12</strain>
    </source>
</reference>
<dbReference type="Proteomes" id="UP001462640">
    <property type="component" value="Unassembled WGS sequence"/>
</dbReference>
<evidence type="ECO:0000313" key="4">
    <source>
        <dbReference type="Proteomes" id="UP001462640"/>
    </source>
</evidence>
<proteinExistence type="predicted"/>
<dbReference type="Gene3D" id="3.20.20.140">
    <property type="entry name" value="Metal-dependent hydrolases"/>
    <property type="match status" value="1"/>
</dbReference>
<dbReference type="PANTHER" id="PTHR21240:SF19">
    <property type="entry name" value="CATALYTIC_ HYDROLASE"/>
    <property type="match status" value="1"/>
</dbReference>
<feature type="domain" description="Amidohydrolase-related" evidence="2">
    <location>
        <begin position="25"/>
        <end position="324"/>
    </location>
</feature>
<dbReference type="InterPro" id="IPR006680">
    <property type="entry name" value="Amidohydro-rel"/>
</dbReference>
<organism evidence="3 4">
    <name type="scientific">Roseateles flavus</name>
    <dbReference type="NCBI Taxonomy" id="3149041"/>
    <lineage>
        <taxon>Bacteria</taxon>
        <taxon>Pseudomonadati</taxon>
        <taxon>Pseudomonadota</taxon>
        <taxon>Betaproteobacteria</taxon>
        <taxon>Burkholderiales</taxon>
        <taxon>Sphaerotilaceae</taxon>
        <taxon>Roseateles</taxon>
    </lineage>
</organism>
<keyword evidence="4" id="KW-1185">Reference proteome</keyword>
<gene>
    <name evidence="3" type="ORF">ABDJ40_10665</name>
</gene>
<evidence type="ECO:0000259" key="2">
    <source>
        <dbReference type="Pfam" id="PF04909"/>
    </source>
</evidence>
<sequence>MTAASAVAAAAPGAAGPVYTGHVLDAHCHIASTHFIPEGFYEGLCRNVAVRLAATGVRKSLLELMEMYLRMSQDHQGDTLVSEMDEAGIQQAVLLLPDFTQVMQSQLTIAEMWAEHHEILKRHAGRFFVFGGVDPRWGADGLALLERGITEYGFKGLKLYPPCGYSPSDRSLYPFYELCQAHGLPVLMHIGPTSPSLSFQFSHPYLVDQAALDFPDVNFILAHGAVHHVQDCAALCAYRPNVYLDISAFLGSQHPGGWQAGLAELFKLNLNHKILFGTDWPVFRYSGGHKKVMDLFLAADGPLAGVSRGQRSWLMSGNARRLLGVD</sequence>
<accession>A0ABV0GDS9</accession>
<evidence type="ECO:0000256" key="1">
    <source>
        <dbReference type="ARBA" id="ARBA00023239"/>
    </source>
</evidence>
<dbReference type="InterPro" id="IPR032466">
    <property type="entry name" value="Metal_Hydrolase"/>
</dbReference>
<dbReference type="RefSeq" id="WP_347609465.1">
    <property type="nucleotide sequence ID" value="NZ_JBDPZC010000004.1"/>
</dbReference>
<dbReference type="PANTHER" id="PTHR21240">
    <property type="entry name" value="2-AMINO-3-CARBOXYLMUCONATE-6-SEMIALDEHYDE DECARBOXYLASE"/>
    <property type="match status" value="1"/>
</dbReference>
<protein>
    <submittedName>
        <fullName evidence="3">Amidohydrolase family protein</fullName>
    </submittedName>
</protein>
<dbReference type="CDD" id="cd01292">
    <property type="entry name" value="metallo-dependent_hydrolases"/>
    <property type="match status" value="1"/>
</dbReference>
<name>A0ABV0GDS9_9BURK</name>
<keyword evidence="1" id="KW-0456">Lyase</keyword>
<dbReference type="Pfam" id="PF04909">
    <property type="entry name" value="Amidohydro_2"/>
    <property type="match status" value="1"/>
</dbReference>